<keyword evidence="3 4" id="KW-0418">Kinase</keyword>
<dbReference type="InterPro" id="IPR018193">
    <property type="entry name" value="Glyc_kinase_flavodox-like_fold"/>
</dbReference>
<dbReference type="PATRIC" id="fig|1423807.3.peg.465"/>
<dbReference type="InterPro" id="IPR004381">
    <property type="entry name" value="Glycerate_kinase"/>
</dbReference>
<evidence type="ECO:0000313" key="5">
    <source>
        <dbReference type="EMBL" id="KRM11916.1"/>
    </source>
</evidence>
<dbReference type="GO" id="GO:0008887">
    <property type="term" value="F:glycerate kinase activity"/>
    <property type="evidence" value="ECO:0007669"/>
    <property type="project" value="UniProtKB-UniRule"/>
</dbReference>
<dbReference type="Gene3D" id="3.40.50.10350">
    <property type="entry name" value="Glycerate kinase, domain 1"/>
    <property type="match status" value="1"/>
</dbReference>
<keyword evidence="6" id="KW-1185">Reference proteome</keyword>
<evidence type="ECO:0000256" key="1">
    <source>
        <dbReference type="ARBA" id="ARBA00006284"/>
    </source>
</evidence>
<dbReference type="RefSeq" id="WP_010622695.1">
    <property type="nucleotide sequence ID" value="NZ_AZGF01000013.1"/>
</dbReference>
<dbReference type="STRING" id="1423807.FD16_GL000458"/>
<dbReference type="Proteomes" id="UP000051820">
    <property type="component" value="Unassembled WGS sequence"/>
</dbReference>
<proteinExistence type="inferred from homology"/>
<keyword evidence="2 4" id="KW-0808">Transferase</keyword>
<organism evidence="5 6">
    <name type="scientific">Paucilactobacillus suebicus DSM 5007 = KCTC 3549</name>
    <dbReference type="NCBI Taxonomy" id="1423807"/>
    <lineage>
        <taxon>Bacteria</taxon>
        <taxon>Bacillati</taxon>
        <taxon>Bacillota</taxon>
        <taxon>Bacilli</taxon>
        <taxon>Lactobacillales</taxon>
        <taxon>Lactobacillaceae</taxon>
        <taxon>Paucilactobacillus</taxon>
    </lineage>
</organism>
<evidence type="ECO:0000256" key="3">
    <source>
        <dbReference type="ARBA" id="ARBA00022777"/>
    </source>
</evidence>
<evidence type="ECO:0000256" key="2">
    <source>
        <dbReference type="ARBA" id="ARBA00022679"/>
    </source>
</evidence>
<sequence length="386" mass="41163">MLKLQFMRHGMKNICLVVDSFKGSASSIQIENYLETGIHKADRNFKVTKIPITDGGEGFTRILTDYLGGEMHKTEITGAYGRKQIAQWGIADSKAIIEVAEAAGLSQRQAGDDPQNATSYGLGKLILKIVKQEKPSEILIGLGGSATNDAGLGMAEAIGYQFNDENGFSVPALLKNFDQIKSIDNSKVDQDLKKIKFTGFADVVNPLLGENGATYVYGRQKGIEIDKMSKIDHQISRVAGIVVNASGHDHRNDVGSGAAGGLGFGILSFLNGQIVQSMPEMIKMLKIEETVSKNDIVVTGEGNLDAQSLDGKVSCQIAGIGKQLGVPVIGIVGNTNVEMSKLLDIGFSAVFTTTVGPKTLEQAVDSIELDAVTTAEQIFRVVGIGK</sequence>
<dbReference type="OrthoDB" id="9774290at2"/>
<dbReference type="NCBIfam" id="TIGR00045">
    <property type="entry name" value="glycerate kinase"/>
    <property type="match status" value="1"/>
</dbReference>
<dbReference type="PANTHER" id="PTHR21599">
    <property type="entry name" value="GLYCERATE KINASE"/>
    <property type="match status" value="1"/>
</dbReference>
<evidence type="ECO:0000256" key="4">
    <source>
        <dbReference type="PIRNR" id="PIRNR006078"/>
    </source>
</evidence>
<comment type="similarity">
    <text evidence="1 4">Belongs to the glycerate kinase type-1 family.</text>
</comment>
<dbReference type="EMBL" id="AZGF01000013">
    <property type="protein sequence ID" value="KRM11916.1"/>
    <property type="molecule type" value="Genomic_DNA"/>
</dbReference>
<dbReference type="InterPro" id="IPR036129">
    <property type="entry name" value="Glycerate_kinase_sf"/>
</dbReference>
<dbReference type="Pfam" id="PF02595">
    <property type="entry name" value="Gly_kinase"/>
    <property type="match status" value="1"/>
</dbReference>
<dbReference type="GO" id="GO:0031388">
    <property type="term" value="P:organic acid phosphorylation"/>
    <property type="evidence" value="ECO:0007669"/>
    <property type="project" value="UniProtKB-UniRule"/>
</dbReference>
<accession>A0A0R1WCK5</accession>
<dbReference type="PANTHER" id="PTHR21599:SF0">
    <property type="entry name" value="GLYCERATE KINASE"/>
    <property type="match status" value="1"/>
</dbReference>
<reference evidence="5 6" key="1">
    <citation type="journal article" date="2015" name="Genome Announc.">
        <title>Expanding the biotechnology potential of lactobacilli through comparative genomics of 213 strains and associated genera.</title>
        <authorList>
            <person name="Sun Z."/>
            <person name="Harris H.M."/>
            <person name="McCann A."/>
            <person name="Guo C."/>
            <person name="Argimon S."/>
            <person name="Zhang W."/>
            <person name="Yang X."/>
            <person name="Jeffery I.B."/>
            <person name="Cooney J.C."/>
            <person name="Kagawa T.F."/>
            <person name="Liu W."/>
            <person name="Song Y."/>
            <person name="Salvetti E."/>
            <person name="Wrobel A."/>
            <person name="Rasinkangas P."/>
            <person name="Parkhill J."/>
            <person name="Rea M.C."/>
            <person name="O'Sullivan O."/>
            <person name="Ritari J."/>
            <person name="Douillard F.P."/>
            <person name="Paul Ross R."/>
            <person name="Yang R."/>
            <person name="Briner A.E."/>
            <person name="Felis G.E."/>
            <person name="de Vos W.M."/>
            <person name="Barrangou R."/>
            <person name="Klaenhammer T.R."/>
            <person name="Caufield P.W."/>
            <person name="Cui Y."/>
            <person name="Zhang H."/>
            <person name="O'Toole P.W."/>
        </authorList>
    </citation>
    <scope>NUCLEOTIDE SEQUENCE [LARGE SCALE GENOMIC DNA]</scope>
    <source>
        <strain evidence="5 6">DSM 5007</strain>
    </source>
</reference>
<comment type="caution">
    <text evidence="5">The sequence shown here is derived from an EMBL/GenBank/DDBJ whole genome shotgun (WGS) entry which is preliminary data.</text>
</comment>
<dbReference type="AlphaFoldDB" id="A0A0R1WCK5"/>
<protein>
    <submittedName>
        <fullName evidence="5">Glycerate kinase</fullName>
    </submittedName>
</protein>
<gene>
    <name evidence="5" type="ORF">FD16_GL000458</name>
</gene>
<dbReference type="PIRSF" id="PIRSF006078">
    <property type="entry name" value="GlxK"/>
    <property type="match status" value="1"/>
</dbReference>
<evidence type="ECO:0000313" key="6">
    <source>
        <dbReference type="Proteomes" id="UP000051820"/>
    </source>
</evidence>
<dbReference type="SUPFAM" id="SSF110738">
    <property type="entry name" value="Glycerate kinase I"/>
    <property type="match status" value="1"/>
</dbReference>
<dbReference type="InterPro" id="IPR018197">
    <property type="entry name" value="Glycerate_kinase_RE-like"/>
</dbReference>
<dbReference type="eggNOG" id="COG1929">
    <property type="taxonomic scope" value="Bacteria"/>
</dbReference>
<dbReference type="Gene3D" id="3.90.1510.10">
    <property type="entry name" value="Glycerate kinase, domain 2"/>
    <property type="match status" value="1"/>
</dbReference>
<name>A0A0R1WCK5_9LACO</name>